<dbReference type="PANTHER" id="PTHR15108">
    <property type="entry name" value="N-ACYLGLUCOSAMINE-2-EPIMERASE"/>
    <property type="match status" value="1"/>
</dbReference>
<protein>
    <submittedName>
        <fullName evidence="3">N-acylglucosamine 2-epimerase</fullName>
    </submittedName>
</protein>
<comment type="caution">
    <text evidence="3">The sequence shown here is derived from an EMBL/GenBank/DDBJ whole genome shotgun (WGS) entry which is preliminary data.</text>
</comment>
<gene>
    <name evidence="3" type="ORF">DET52_101922</name>
</gene>
<accession>A0A4R6HB12</accession>
<sequence>MDFESLAKQYQKELLDKVIPFWEKNSKDELFGGYFTCLDRQGKVFDTDKFVWLQARQVWMFSSLYNRVEQKPEWLEMAEHGARFLMEHGHDGQLNWYFSLNREGKPLVQPYNIFSDCFATMAFGQLYQATGNDKYAAIAKQTFMNILARENNPKGQYNKLVPDTRPLKGFSLPMILCNLSLEIEHLLESDLVSQTIDEAIYEVMEVFYQPESGLILENVTPEGHFSDSFEGRLLNPGHAIEAMWFIMDLAERKKDEKLMQKAVKIVLDTLNYGWDQKFGGIFYFLDVKGHPTQQLEWDQKLWWVHIETLISLIKGYQHTGSKECLQWFEKVHDYTWSHFADSENNEWFGYLNRRGEVLLPLKGGKWKGCFHVPRGLYQVWQTLEKLK</sequence>
<dbReference type="InterPro" id="IPR010819">
    <property type="entry name" value="AGE/CE"/>
</dbReference>
<dbReference type="Pfam" id="PF07221">
    <property type="entry name" value="GlcNAc_2-epim"/>
    <property type="match status" value="1"/>
</dbReference>
<dbReference type="FunFam" id="1.50.10.10:FF:000021">
    <property type="entry name" value="N-acylglucosamine 2-epimerase"/>
    <property type="match status" value="1"/>
</dbReference>
<dbReference type="OrthoDB" id="618431at2"/>
<reference evidence="3 4" key="1">
    <citation type="submission" date="2019-03" db="EMBL/GenBank/DDBJ databases">
        <title>Freshwater and sediment microbial communities from various areas in North America, analyzing microbe dynamics in response to fracking.</title>
        <authorList>
            <person name="Lamendella R."/>
        </authorList>
    </citation>
    <scope>NUCLEOTIDE SEQUENCE [LARGE SCALE GENOMIC DNA]</scope>
    <source>
        <strain evidence="3 4">114D</strain>
    </source>
</reference>
<dbReference type="InterPro" id="IPR012341">
    <property type="entry name" value="6hp_glycosidase-like_sf"/>
</dbReference>
<dbReference type="AlphaFoldDB" id="A0A4R6HB12"/>
<evidence type="ECO:0000256" key="2">
    <source>
        <dbReference type="ARBA" id="ARBA00023235"/>
    </source>
</evidence>
<dbReference type="EMBL" id="SNWI01000001">
    <property type="protein sequence ID" value="TDO05560.1"/>
    <property type="molecule type" value="Genomic_DNA"/>
</dbReference>
<evidence type="ECO:0000313" key="4">
    <source>
        <dbReference type="Proteomes" id="UP000294848"/>
    </source>
</evidence>
<dbReference type="SUPFAM" id="SSF48208">
    <property type="entry name" value="Six-hairpin glycosidases"/>
    <property type="match status" value="1"/>
</dbReference>
<dbReference type="Gene3D" id="1.50.10.10">
    <property type="match status" value="1"/>
</dbReference>
<comment type="similarity">
    <text evidence="1">Belongs to the N-acylglucosamine 2-epimerase family.</text>
</comment>
<proteinExistence type="inferred from homology"/>
<dbReference type="Proteomes" id="UP000294848">
    <property type="component" value="Unassembled WGS sequence"/>
</dbReference>
<evidence type="ECO:0000313" key="3">
    <source>
        <dbReference type="EMBL" id="TDO05560.1"/>
    </source>
</evidence>
<keyword evidence="2" id="KW-0413">Isomerase</keyword>
<dbReference type="GO" id="GO:0016853">
    <property type="term" value="F:isomerase activity"/>
    <property type="evidence" value="ECO:0007669"/>
    <property type="project" value="UniProtKB-KW"/>
</dbReference>
<dbReference type="CDD" id="cd00249">
    <property type="entry name" value="AGE"/>
    <property type="match status" value="1"/>
</dbReference>
<dbReference type="InterPro" id="IPR008928">
    <property type="entry name" value="6-hairpin_glycosidase_sf"/>
</dbReference>
<dbReference type="RefSeq" id="WP_133463593.1">
    <property type="nucleotide sequence ID" value="NZ_SNWI01000001.1"/>
</dbReference>
<dbReference type="InterPro" id="IPR034116">
    <property type="entry name" value="AGE_dom"/>
</dbReference>
<evidence type="ECO:0000256" key="1">
    <source>
        <dbReference type="ARBA" id="ARBA00008558"/>
    </source>
</evidence>
<organism evidence="3 4">
    <name type="scientific">Sunxiuqinia elliptica</name>
    <dbReference type="NCBI Taxonomy" id="655355"/>
    <lineage>
        <taxon>Bacteria</taxon>
        <taxon>Pseudomonadati</taxon>
        <taxon>Bacteroidota</taxon>
        <taxon>Bacteroidia</taxon>
        <taxon>Marinilabiliales</taxon>
        <taxon>Prolixibacteraceae</taxon>
        <taxon>Sunxiuqinia</taxon>
    </lineage>
</organism>
<name>A0A4R6HB12_9BACT</name>
<dbReference type="GO" id="GO:0005975">
    <property type="term" value="P:carbohydrate metabolic process"/>
    <property type="evidence" value="ECO:0007669"/>
    <property type="project" value="InterPro"/>
</dbReference>